<dbReference type="GeneID" id="64973173"/>
<accession>A0A7R8AMY0</accession>
<organism evidence="1 2">
    <name type="scientific">Aspergillus puulaauensis</name>
    <dbReference type="NCBI Taxonomy" id="1220207"/>
    <lineage>
        <taxon>Eukaryota</taxon>
        <taxon>Fungi</taxon>
        <taxon>Dikarya</taxon>
        <taxon>Ascomycota</taxon>
        <taxon>Pezizomycotina</taxon>
        <taxon>Eurotiomycetes</taxon>
        <taxon>Eurotiomycetidae</taxon>
        <taxon>Eurotiales</taxon>
        <taxon>Aspergillaceae</taxon>
        <taxon>Aspergillus</taxon>
    </lineage>
</organism>
<protein>
    <submittedName>
        <fullName evidence="1">Uncharacterized protein</fullName>
    </submittedName>
</protein>
<dbReference type="KEGG" id="apuu:APUU_31393S"/>
<reference evidence="1" key="1">
    <citation type="submission" date="2021-01" db="EMBL/GenBank/DDBJ databases">
        <authorList>
            <consortium name="Aspergillus puulaauensis MK2 genome sequencing consortium"/>
            <person name="Kazuki M."/>
            <person name="Futagami T."/>
        </authorList>
    </citation>
    <scope>NUCLEOTIDE SEQUENCE</scope>
    <source>
        <strain evidence="1">MK2</strain>
    </source>
</reference>
<gene>
    <name evidence="1" type="ORF">APUU_31393S</name>
</gene>
<dbReference type="RefSeq" id="XP_041555362.1">
    <property type="nucleotide sequence ID" value="XM_041702591.1"/>
</dbReference>
<evidence type="ECO:0000313" key="1">
    <source>
        <dbReference type="EMBL" id="BCS23168.1"/>
    </source>
</evidence>
<proteinExistence type="predicted"/>
<reference evidence="1" key="2">
    <citation type="submission" date="2021-02" db="EMBL/GenBank/DDBJ databases">
        <title>Aspergillus puulaauensis MK2 genome sequence.</title>
        <authorList>
            <person name="Futagami T."/>
            <person name="Mori K."/>
            <person name="Kadooka C."/>
            <person name="Tanaka T."/>
        </authorList>
    </citation>
    <scope>NUCLEOTIDE SEQUENCE</scope>
    <source>
        <strain evidence="1">MK2</strain>
    </source>
</reference>
<name>A0A7R8AMY0_9EURO</name>
<keyword evidence="2" id="KW-1185">Reference proteome</keyword>
<dbReference type="OrthoDB" id="4505909at2759"/>
<dbReference type="EMBL" id="AP024445">
    <property type="protein sequence ID" value="BCS23168.1"/>
    <property type="molecule type" value="Genomic_DNA"/>
</dbReference>
<evidence type="ECO:0000313" key="2">
    <source>
        <dbReference type="Proteomes" id="UP000654913"/>
    </source>
</evidence>
<dbReference type="Proteomes" id="UP000654913">
    <property type="component" value="Chromosome 3"/>
</dbReference>
<sequence length="478" mass="54583">MSLSQGQQPVQPSRLHYHLFREIAAALGDVTAAKARGEDVSGSLFTPNEARATLVSLARVSRLMKDIVYAHIYTDIELTSSASLNGLLSTLTRNTELAQRIESLDVSSGLTWVQNQNCPHPPVIHDVTDNQELAQLPLPGMQSDVRVLWRGVYEKILPMAMKWNNSPAMRDGVLYLALLLLMLPNLRLLRLLPGDRNGDSDHLLSTTIITMPSAHAERLLRNLETLEMIDMSFHSDLRFLRKMVLLPKLQTLDLPICRGLPHFPFGTAGVDQYSLPLRNVRIRSVFFDLYALLDLLRGIQRLEVLHYPITESIRPPANGGIIKQTLDNHRQHLKELNLVIDHHYPNRQDSRLLIRTLPLHTLNLSWSFAAYSNLRALHIPDICLGFSTSQELRRTNLTTCLPAGIETLALMTWVAGSDLPGYVWTLWYKCASFERLEHVTLIHVQTNLESVSARPTFWQPIQRGRFVFHYFYYYHHFR</sequence>
<dbReference type="AlphaFoldDB" id="A0A7R8AMY0"/>